<protein>
    <submittedName>
        <fullName evidence="2">Outer membrane beta-barrel protein</fullName>
    </submittedName>
</protein>
<comment type="caution">
    <text evidence="2">The sequence shown here is derived from an EMBL/GenBank/DDBJ whole genome shotgun (WGS) entry which is preliminary data.</text>
</comment>
<evidence type="ECO:0000313" key="2">
    <source>
        <dbReference type="EMBL" id="NIR75955.1"/>
    </source>
</evidence>
<accession>A0AAE4ZD65</accession>
<feature type="signal peptide" evidence="1">
    <location>
        <begin position="1"/>
        <end position="24"/>
    </location>
</feature>
<reference evidence="2 3" key="1">
    <citation type="submission" date="2020-01" db="EMBL/GenBank/DDBJ databases">
        <title>Genomes assembled from Gulf of Kutch pelagic sediment metagenomes.</title>
        <authorList>
            <person name="Chandrashekar M."/>
            <person name="Mahajan M.S."/>
            <person name="Dave K.J."/>
            <person name="Vatsa P."/>
            <person name="Nathani N.M."/>
        </authorList>
    </citation>
    <scope>NUCLEOTIDE SEQUENCE [LARGE SCALE GENOMIC DNA]</scope>
    <source>
        <strain evidence="2">KS3-K002</strain>
    </source>
</reference>
<dbReference type="AlphaFoldDB" id="A0AAE4ZD65"/>
<feature type="chain" id="PRO_5041951479" evidence="1">
    <location>
        <begin position="25"/>
        <end position="182"/>
    </location>
</feature>
<evidence type="ECO:0000313" key="3">
    <source>
        <dbReference type="Proteomes" id="UP000702544"/>
    </source>
</evidence>
<organism evidence="2 3">
    <name type="scientific">Candidatus Kutchimonas denitrificans</name>
    <dbReference type="NCBI Taxonomy" id="3056748"/>
    <lineage>
        <taxon>Bacteria</taxon>
        <taxon>Pseudomonadati</taxon>
        <taxon>Gemmatimonadota</taxon>
        <taxon>Gemmatimonadia</taxon>
        <taxon>Candidatus Palauibacterales</taxon>
        <taxon>Candidatus Palauibacteraceae</taxon>
        <taxon>Candidatus Kutchimonas</taxon>
    </lineage>
</organism>
<keyword evidence="1" id="KW-0732">Signal</keyword>
<sequence>MRCPKLGFLTFVLSLLASSTPLLAQRAEKFVLGTQGAYVPAGGGTLIDDGWAAGGLLGVNFLPHVWLAASYEYLWLEGGPDMPRWDAQAVFGSLGYDIVPTGMNGNWIFYAGGGAVRFDPEAADLEKRTAFALGGGTRLIYDFSRHVAGSLEVGVAVAFAEESYIGGDLWLIPLGLGLTVRF</sequence>
<dbReference type="InterPro" id="IPR011250">
    <property type="entry name" value="OMP/PagP_B-barrel"/>
</dbReference>
<dbReference type="SUPFAM" id="SSF56925">
    <property type="entry name" value="OMPA-like"/>
    <property type="match status" value="1"/>
</dbReference>
<dbReference type="Gene3D" id="2.40.160.20">
    <property type="match status" value="1"/>
</dbReference>
<gene>
    <name evidence="2" type="ORF">GWO12_12735</name>
</gene>
<dbReference type="EMBL" id="JAACAK010000108">
    <property type="protein sequence ID" value="NIR75955.1"/>
    <property type="molecule type" value="Genomic_DNA"/>
</dbReference>
<proteinExistence type="predicted"/>
<name>A0AAE4ZD65_9BACT</name>
<dbReference type="Proteomes" id="UP000702544">
    <property type="component" value="Unassembled WGS sequence"/>
</dbReference>
<evidence type="ECO:0000256" key="1">
    <source>
        <dbReference type="SAM" id="SignalP"/>
    </source>
</evidence>